<dbReference type="GO" id="GO:0016020">
    <property type="term" value="C:membrane"/>
    <property type="evidence" value="ECO:0007669"/>
    <property type="project" value="UniProtKB-SubCell"/>
</dbReference>
<dbReference type="PANTHER" id="PTHR31463:SF1">
    <property type="entry name" value="MACROPHAGE-EXPRESSED GENE 1 PROTEIN"/>
    <property type="match status" value="1"/>
</dbReference>
<comment type="caution">
    <text evidence="2">The sequence shown here is derived from an EMBL/GenBank/DDBJ whole genome shotgun (WGS) entry which is preliminary data.</text>
</comment>
<dbReference type="AlphaFoldDB" id="A0AAV5WVK4"/>
<proteinExistence type="predicted"/>
<protein>
    <submittedName>
        <fullName evidence="2">Uncharacterized protein</fullName>
    </submittedName>
</protein>
<feature type="transmembrane region" description="Helical" evidence="1">
    <location>
        <begin position="815"/>
        <end position="839"/>
    </location>
</feature>
<reference evidence="2" key="1">
    <citation type="submission" date="2023-10" db="EMBL/GenBank/DDBJ databases">
        <title>Genome assembly of Pristionchus species.</title>
        <authorList>
            <person name="Yoshida K."/>
            <person name="Sommer R.J."/>
        </authorList>
    </citation>
    <scope>NUCLEOTIDE SEQUENCE</scope>
    <source>
        <strain evidence="2">RS5133</strain>
    </source>
</reference>
<keyword evidence="1" id="KW-0472">Membrane</keyword>
<evidence type="ECO:0000313" key="2">
    <source>
        <dbReference type="EMBL" id="GMT33777.1"/>
    </source>
</evidence>
<feature type="non-terminal residue" evidence="2">
    <location>
        <position position="1"/>
    </location>
</feature>
<dbReference type="EMBL" id="BTSY01000006">
    <property type="protein sequence ID" value="GMT33777.1"/>
    <property type="molecule type" value="Genomic_DNA"/>
</dbReference>
<evidence type="ECO:0000313" key="3">
    <source>
        <dbReference type="Proteomes" id="UP001432322"/>
    </source>
</evidence>
<name>A0AAV5WVK4_9BILA</name>
<evidence type="ECO:0000256" key="1">
    <source>
        <dbReference type="SAM" id="Phobius"/>
    </source>
</evidence>
<dbReference type="PANTHER" id="PTHR31463">
    <property type="entry name" value="MACROPHAGE-EXPRESSED GENE 1 PROTEIN"/>
    <property type="match status" value="1"/>
</dbReference>
<gene>
    <name evidence="2" type="ORF">PFISCL1PPCAC_25074</name>
</gene>
<dbReference type="Proteomes" id="UP001432322">
    <property type="component" value="Unassembled WGS sequence"/>
</dbReference>
<keyword evidence="3" id="KW-1185">Reference proteome</keyword>
<dbReference type="InterPro" id="IPR039707">
    <property type="entry name" value="MPEG1"/>
</dbReference>
<keyword evidence="1" id="KW-1133">Transmembrane helix</keyword>
<sequence>VEVGCLSACKDRIVSKTNCPVSNTAHCEEPIDSDSTGKELKCKDTHVMRFDSAGEDWDKEILTCNKKDFKRKNNEVAFELDITDPMMKFPLNCISKCANEFVTDEPTSDAYASKNPVRTPSNLKCETSEILRLGKNFVFHSAECKDKGWFGPADQVNPLINFETEFKTTATCLQVCAPIMIEKMPEEKDIDSITIYRTVGDLLECRTQRHKLFVNEKETEPVKCSGTGWKTNTGVIVVDHTATGADPTKKVRATCKHQCNKDFVTDSCVPASDPSCTKAIYENRKLSCAHPSEILVIEYNGASKESFDNLECGDGGWKDSKLTIIHALAYPVFDVKVKCEQVCHPTKLTGPVAEVKSRHYMLSEDGQSRLTCKEEKEMLKFNGNDVYSDMICSKEGWVKVFDKPNKIISFVPDSINRDVPAICVQNKCVDRIPAIPADSCASTPGDLCVKLDYTTEKYRMKCKDIAIQKTTDPTWTYTSLKCDNNKWQSMEGTTKTVLDETEPFNLVCFAKECSKCGDSVVKIACDETDNNCIKHSLFFTKGQASYCSQYRCTPGEAYKVEKNEREYTYYPYDDNKRVMCNDNDQFATPDKQSTVAKLGCVKQIPCTEHSPLNLECPNNIACDANLLSTLQKDELNAVGKNIEPSTTKCTAPNLMYHQTGNNTYATLDSILCQKDGTWKITYADGTTLDKILPRGENQIRPSIFCSPHDPTIPPPPTTTPPPRPCDNVVCPDPPLKKCDGCEEDRGSIKRREENGGCIAQSDKQAVIVFNNDEETSDAIICDKTTNGKWKTKDGKIIAQIAARKKTLADVAKSNWIYFLVGGIVLVLLVGGLVGFCFYMRVRRRRESERLEALKSKGLEQKNDTIIDNVSMVDDPKTLIL</sequence>
<dbReference type="GO" id="GO:0045087">
    <property type="term" value="P:innate immune response"/>
    <property type="evidence" value="ECO:0007669"/>
    <property type="project" value="UniProtKB-KW"/>
</dbReference>
<accession>A0AAV5WVK4</accession>
<organism evidence="2 3">
    <name type="scientific">Pristionchus fissidentatus</name>
    <dbReference type="NCBI Taxonomy" id="1538716"/>
    <lineage>
        <taxon>Eukaryota</taxon>
        <taxon>Metazoa</taxon>
        <taxon>Ecdysozoa</taxon>
        <taxon>Nematoda</taxon>
        <taxon>Chromadorea</taxon>
        <taxon>Rhabditida</taxon>
        <taxon>Rhabditina</taxon>
        <taxon>Diplogasteromorpha</taxon>
        <taxon>Diplogasteroidea</taxon>
        <taxon>Neodiplogasteridae</taxon>
        <taxon>Pristionchus</taxon>
    </lineage>
</organism>
<keyword evidence="1" id="KW-0812">Transmembrane</keyword>